<keyword evidence="2 3" id="KW-0143">Chaperone</keyword>
<dbReference type="InterPro" id="IPR009012">
    <property type="entry name" value="GrpE_head"/>
</dbReference>
<comment type="similarity">
    <text evidence="1 3 5">Belongs to the GrpE family.</text>
</comment>
<dbReference type="RefSeq" id="WP_344624111.1">
    <property type="nucleotide sequence ID" value="NZ_BAAALD010000025.1"/>
</dbReference>
<dbReference type="InterPro" id="IPR013805">
    <property type="entry name" value="GrpE_CC"/>
</dbReference>
<dbReference type="PRINTS" id="PR00773">
    <property type="entry name" value="GRPEPROTEIN"/>
</dbReference>
<evidence type="ECO:0000313" key="6">
    <source>
        <dbReference type="EMBL" id="GAA1084501.1"/>
    </source>
</evidence>
<name>A0ABN1TIC7_9ACTN</name>
<dbReference type="Gene3D" id="2.30.22.10">
    <property type="entry name" value="Head domain of nucleotide exchange factor GrpE"/>
    <property type="match status" value="1"/>
</dbReference>
<dbReference type="PANTHER" id="PTHR21237:SF23">
    <property type="entry name" value="GRPE PROTEIN HOMOLOG, MITOCHONDRIAL"/>
    <property type="match status" value="1"/>
</dbReference>
<organism evidence="6 7">
    <name type="scientific">Kitasatospora arboriphila</name>
    <dbReference type="NCBI Taxonomy" id="258052"/>
    <lineage>
        <taxon>Bacteria</taxon>
        <taxon>Bacillati</taxon>
        <taxon>Actinomycetota</taxon>
        <taxon>Actinomycetes</taxon>
        <taxon>Kitasatosporales</taxon>
        <taxon>Streptomycetaceae</taxon>
        <taxon>Kitasatospora</taxon>
    </lineage>
</organism>
<dbReference type="Pfam" id="PF01025">
    <property type="entry name" value="GrpE"/>
    <property type="match status" value="1"/>
</dbReference>
<evidence type="ECO:0000256" key="5">
    <source>
        <dbReference type="RuleBase" id="RU004478"/>
    </source>
</evidence>
<evidence type="ECO:0000256" key="3">
    <source>
        <dbReference type="HAMAP-Rule" id="MF_01151"/>
    </source>
</evidence>
<dbReference type="Proteomes" id="UP001499987">
    <property type="component" value="Unassembled WGS sequence"/>
</dbReference>
<dbReference type="PROSITE" id="PS01071">
    <property type="entry name" value="GRPE"/>
    <property type="match status" value="1"/>
</dbReference>
<protein>
    <recommendedName>
        <fullName evidence="3 4">Protein GrpE</fullName>
    </recommendedName>
    <alternativeName>
        <fullName evidence="3">HSP-70 cofactor</fullName>
    </alternativeName>
</protein>
<evidence type="ECO:0000313" key="7">
    <source>
        <dbReference type="Proteomes" id="UP001499987"/>
    </source>
</evidence>
<dbReference type="Gene3D" id="3.90.20.20">
    <property type="match status" value="1"/>
</dbReference>
<dbReference type="HAMAP" id="MF_01151">
    <property type="entry name" value="GrpE"/>
    <property type="match status" value="1"/>
</dbReference>
<dbReference type="SUPFAM" id="SSF51064">
    <property type="entry name" value="Head domain of nucleotide exchange factor GrpE"/>
    <property type="match status" value="1"/>
</dbReference>
<dbReference type="EMBL" id="BAAALD010000025">
    <property type="protein sequence ID" value="GAA1084501.1"/>
    <property type="molecule type" value="Genomic_DNA"/>
</dbReference>
<comment type="function">
    <text evidence="3 4">Participates actively in the response to hyperosmotic and heat shock by preventing the aggregation of stress-denatured proteins, in association with DnaK and GrpE. It is the nucleotide exchange factor for DnaK and may function as a thermosensor. Unfolded proteins bind initially to DnaJ; upon interaction with the DnaJ-bound protein, DnaK hydrolyzes its bound ATP, resulting in the formation of a stable complex. GrpE releases ADP from DnaK; ATP binding to DnaK triggers the release of the substrate protein, thus completing the reaction cycle. Several rounds of ATP-dependent interactions between DnaJ, DnaK and GrpE are required for fully efficient folding.</text>
</comment>
<dbReference type="PANTHER" id="PTHR21237">
    <property type="entry name" value="GRPE PROTEIN"/>
    <property type="match status" value="1"/>
</dbReference>
<gene>
    <name evidence="3" type="primary">grpE</name>
    <name evidence="6" type="ORF">GCM10009663_30160</name>
</gene>
<evidence type="ECO:0000256" key="1">
    <source>
        <dbReference type="ARBA" id="ARBA00009054"/>
    </source>
</evidence>
<comment type="subunit">
    <text evidence="3">Homodimer.</text>
</comment>
<sequence>MAHSAGDGEGPNSGPDEDLRRLKAEYDNYRRRVHRDRLAVREIAVSNVLARLLPVLDALDRARAAGEVVDGFGAVADLLESELGALGLQSFGEPGEAFDPVLHLAVGYTRSAVVTGPICIEVVRAGYRVGGQMLRPAEVVVAEPPSGPD</sequence>
<proteinExistence type="inferred from homology"/>
<evidence type="ECO:0000256" key="2">
    <source>
        <dbReference type="ARBA" id="ARBA00023186"/>
    </source>
</evidence>
<keyword evidence="3" id="KW-0963">Cytoplasm</keyword>
<dbReference type="InterPro" id="IPR000740">
    <property type="entry name" value="GrpE"/>
</dbReference>
<dbReference type="SUPFAM" id="SSF58014">
    <property type="entry name" value="Coiled-coil domain of nucleotide exchange factor GrpE"/>
    <property type="match status" value="1"/>
</dbReference>
<comment type="caution">
    <text evidence="6">The sequence shown here is derived from an EMBL/GenBank/DDBJ whole genome shotgun (WGS) entry which is preliminary data.</text>
</comment>
<dbReference type="CDD" id="cd00446">
    <property type="entry name" value="GrpE"/>
    <property type="match status" value="1"/>
</dbReference>
<accession>A0ABN1TIC7</accession>
<reference evidence="6 7" key="1">
    <citation type="journal article" date="2019" name="Int. J. Syst. Evol. Microbiol.">
        <title>The Global Catalogue of Microorganisms (GCM) 10K type strain sequencing project: providing services to taxonomists for standard genome sequencing and annotation.</title>
        <authorList>
            <consortium name="The Broad Institute Genomics Platform"/>
            <consortium name="The Broad Institute Genome Sequencing Center for Infectious Disease"/>
            <person name="Wu L."/>
            <person name="Ma J."/>
        </authorList>
    </citation>
    <scope>NUCLEOTIDE SEQUENCE [LARGE SCALE GENOMIC DNA]</scope>
    <source>
        <strain evidence="6 7">JCM 13002</strain>
    </source>
</reference>
<keyword evidence="7" id="KW-1185">Reference proteome</keyword>
<evidence type="ECO:0000256" key="4">
    <source>
        <dbReference type="RuleBase" id="RU000639"/>
    </source>
</evidence>
<keyword evidence="3 4" id="KW-0346">Stress response</keyword>
<comment type="subcellular location">
    <subcellularLocation>
        <location evidence="3">Cytoplasm</location>
    </subcellularLocation>
</comment>